<evidence type="ECO:0000313" key="1">
    <source>
        <dbReference type="EMBL" id="PIQ85327.1"/>
    </source>
</evidence>
<reference evidence="1 2" key="1">
    <citation type="submission" date="2017-09" db="EMBL/GenBank/DDBJ databases">
        <title>Depth-based differentiation of microbial function through sediment-hosted aquifers and enrichment of novel symbionts in the deep terrestrial subsurface.</title>
        <authorList>
            <person name="Probst A.J."/>
            <person name="Ladd B."/>
            <person name="Jarett J.K."/>
            <person name="Geller-Mcgrath D.E."/>
            <person name="Sieber C.M."/>
            <person name="Emerson J.B."/>
            <person name="Anantharaman K."/>
            <person name="Thomas B.C."/>
            <person name="Malmstrom R."/>
            <person name="Stieglmeier M."/>
            <person name="Klingl A."/>
            <person name="Woyke T."/>
            <person name="Ryan C.M."/>
            <person name="Banfield J.F."/>
        </authorList>
    </citation>
    <scope>NUCLEOTIDE SEQUENCE [LARGE SCALE GENOMIC DNA]</scope>
    <source>
        <strain evidence="1">CG11_big_fil_rev_8_21_14_0_20_45_26</strain>
    </source>
</reference>
<evidence type="ECO:0000313" key="2">
    <source>
        <dbReference type="Proteomes" id="UP000230859"/>
    </source>
</evidence>
<dbReference type="AlphaFoldDB" id="A0A2H0LLS1"/>
<organism evidence="1 2">
    <name type="scientific">Candidatus Abzuiibacterium crystallinum</name>
    <dbReference type="NCBI Taxonomy" id="1974748"/>
    <lineage>
        <taxon>Bacteria</taxon>
        <taxon>Pseudomonadati</taxon>
        <taxon>Candidatus Omnitrophota</taxon>
        <taxon>Candidatus Abzuiibacterium</taxon>
    </lineage>
</organism>
<proteinExistence type="predicted"/>
<comment type="caution">
    <text evidence="1">The sequence shown here is derived from an EMBL/GenBank/DDBJ whole genome shotgun (WGS) entry which is preliminary data.</text>
</comment>
<sequence length="84" mass="10000">MTKILFVTYQTESTASCRLRTYQPARSIADIRISTKVKLIYFLSEKDIDWANIVIFQRIPQALWYLKKLHLPTGFFQKKIENLF</sequence>
<name>A0A2H0LLS1_9BACT</name>
<dbReference type="EMBL" id="PCVY01000068">
    <property type="protein sequence ID" value="PIQ85327.1"/>
    <property type="molecule type" value="Genomic_DNA"/>
</dbReference>
<protein>
    <submittedName>
        <fullName evidence="1">Uncharacterized protein</fullName>
    </submittedName>
</protein>
<gene>
    <name evidence="1" type="ORF">COV74_08990</name>
</gene>
<accession>A0A2H0LLS1</accession>
<feature type="non-terminal residue" evidence="1">
    <location>
        <position position="84"/>
    </location>
</feature>
<dbReference type="Proteomes" id="UP000230859">
    <property type="component" value="Unassembled WGS sequence"/>
</dbReference>